<proteinExistence type="predicted"/>
<evidence type="ECO:0000256" key="1">
    <source>
        <dbReference type="SAM" id="SignalP"/>
    </source>
</evidence>
<dbReference type="AlphaFoldDB" id="A0A5N6XF87"/>
<keyword evidence="3" id="KW-1185">Reference proteome</keyword>
<organism evidence="2 3">
    <name type="scientific">Aspergillus sergii</name>
    <dbReference type="NCBI Taxonomy" id="1034303"/>
    <lineage>
        <taxon>Eukaryota</taxon>
        <taxon>Fungi</taxon>
        <taxon>Dikarya</taxon>
        <taxon>Ascomycota</taxon>
        <taxon>Pezizomycotina</taxon>
        <taxon>Eurotiomycetes</taxon>
        <taxon>Eurotiomycetidae</taxon>
        <taxon>Eurotiales</taxon>
        <taxon>Aspergillaceae</taxon>
        <taxon>Aspergillus</taxon>
        <taxon>Aspergillus subgen. Circumdati</taxon>
    </lineage>
</organism>
<feature type="signal peptide" evidence="1">
    <location>
        <begin position="1"/>
        <end position="17"/>
    </location>
</feature>
<name>A0A5N6XF87_9EURO</name>
<accession>A0A5N6XF87</accession>
<dbReference type="EMBL" id="ML741767">
    <property type="protein sequence ID" value="KAE8331905.1"/>
    <property type="molecule type" value="Genomic_DNA"/>
</dbReference>
<evidence type="ECO:0000313" key="3">
    <source>
        <dbReference type="Proteomes" id="UP000325945"/>
    </source>
</evidence>
<reference evidence="3" key="1">
    <citation type="submission" date="2019-04" db="EMBL/GenBank/DDBJ databases">
        <title>Friends and foes A comparative genomics studyof 23 Aspergillus species from section Flavi.</title>
        <authorList>
            <consortium name="DOE Joint Genome Institute"/>
            <person name="Kjaerbolling I."/>
            <person name="Vesth T."/>
            <person name="Frisvad J.C."/>
            <person name="Nybo J.L."/>
            <person name="Theobald S."/>
            <person name="Kildgaard S."/>
            <person name="Isbrandt T."/>
            <person name="Kuo A."/>
            <person name="Sato A."/>
            <person name="Lyhne E.K."/>
            <person name="Kogle M.E."/>
            <person name="Wiebenga A."/>
            <person name="Kun R.S."/>
            <person name="Lubbers R.J."/>
            <person name="Makela M.R."/>
            <person name="Barry K."/>
            <person name="Chovatia M."/>
            <person name="Clum A."/>
            <person name="Daum C."/>
            <person name="Haridas S."/>
            <person name="He G."/>
            <person name="LaButti K."/>
            <person name="Lipzen A."/>
            <person name="Mondo S."/>
            <person name="Riley R."/>
            <person name="Salamov A."/>
            <person name="Simmons B.A."/>
            <person name="Magnuson J.K."/>
            <person name="Henrissat B."/>
            <person name="Mortensen U.H."/>
            <person name="Larsen T.O."/>
            <person name="Devries R.P."/>
            <person name="Grigoriev I.V."/>
            <person name="Machida M."/>
            <person name="Baker S.E."/>
            <person name="Andersen M.R."/>
        </authorList>
    </citation>
    <scope>NUCLEOTIDE SEQUENCE [LARGE SCALE GENOMIC DNA]</scope>
    <source>
        <strain evidence="3">CBS 130017</strain>
    </source>
</reference>
<gene>
    <name evidence="2" type="ORF">BDV39DRAFT_200561</name>
</gene>
<evidence type="ECO:0000313" key="2">
    <source>
        <dbReference type="EMBL" id="KAE8331905.1"/>
    </source>
</evidence>
<protein>
    <submittedName>
        <fullName evidence="2">Uncharacterized protein</fullName>
    </submittedName>
</protein>
<feature type="chain" id="PRO_5024834521" evidence="1">
    <location>
        <begin position="18"/>
        <end position="109"/>
    </location>
</feature>
<keyword evidence="1" id="KW-0732">Signal</keyword>
<sequence>MHLTTWALALFTTHILAKGIVHTCRQNETYPDCGWYGEWALGCDGTLDDTPPESRKHLIANTVGKLNSEDLVGVVSEECLYKYGLECRWWPKSEKPTTGKLLWCANAEE</sequence>
<dbReference type="Proteomes" id="UP000325945">
    <property type="component" value="Unassembled WGS sequence"/>
</dbReference>